<reference evidence="2" key="1">
    <citation type="submission" date="2016-10" db="EMBL/GenBank/DDBJ databases">
        <title>Comparative genomics uncovers the prolific and rare metabolic potential of the cyanobacterial genus Moorea.</title>
        <authorList>
            <person name="Leao T."/>
            <person name="Castelao G."/>
            <person name="Korobeynikov A."/>
            <person name="Monroe E.A."/>
            <person name="Podell S."/>
            <person name="Glukhov E."/>
            <person name="Allen E."/>
            <person name="Gerwick W.H."/>
            <person name="Gerwick L."/>
        </authorList>
    </citation>
    <scope>NUCLEOTIDE SEQUENCE [LARGE SCALE GENOMIC DNA]</scope>
    <source>
        <strain evidence="2">JHB</strain>
    </source>
</reference>
<evidence type="ECO:0000313" key="2">
    <source>
        <dbReference type="Proteomes" id="UP000176944"/>
    </source>
</evidence>
<evidence type="ECO:0000313" key="1">
    <source>
        <dbReference type="EMBL" id="AOY80185.1"/>
    </source>
</evidence>
<accession>A0A1D9FY20</accession>
<dbReference type="InterPro" id="IPR011051">
    <property type="entry name" value="RmlC_Cupin_sf"/>
</dbReference>
<name>A0A1D9FY20_MOOP1</name>
<dbReference type="AlphaFoldDB" id="A0A1D9FY20"/>
<dbReference type="EMBL" id="CP017708">
    <property type="protein sequence ID" value="AOY80185.1"/>
    <property type="molecule type" value="Genomic_DNA"/>
</dbReference>
<dbReference type="InterPro" id="IPR014710">
    <property type="entry name" value="RmlC-like_jellyroll"/>
</dbReference>
<dbReference type="Gene3D" id="2.60.120.10">
    <property type="entry name" value="Jelly Rolls"/>
    <property type="match status" value="1"/>
</dbReference>
<dbReference type="SUPFAM" id="SSF51182">
    <property type="entry name" value="RmlC-like cupins"/>
    <property type="match status" value="1"/>
</dbReference>
<organism evidence="1 2">
    <name type="scientific">Moorena producens (strain JHB)</name>
    <dbReference type="NCBI Taxonomy" id="1454205"/>
    <lineage>
        <taxon>Bacteria</taxon>
        <taxon>Bacillati</taxon>
        <taxon>Cyanobacteriota</taxon>
        <taxon>Cyanophyceae</taxon>
        <taxon>Coleofasciculales</taxon>
        <taxon>Coleofasciculaceae</taxon>
        <taxon>Moorena</taxon>
    </lineage>
</organism>
<gene>
    <name evidence="1" type="ORF">BJP36_09870</name>
</gene>
<sequence>MTEPTFIDSNSEQWHDYSNVCPGMQALALGKPVPEGSIHLVSIPVGTVIPAYSHPSDEYSYLISGTLEIGGRVCNEGTFWSLPAHTQSESLKAVTDSKIISMRLGPPGGF</sequence>
<proteinExistence type="predicted"/>
<protein>
    <submittedName>
        <fullName evidence="1">Cupin domain-containing protein</fullName>
    </submittedName>
</protein>
<dbReference type="Proteomes" id="UP000176944">
    <property type="component" value="Chromosome"/>
</dbReference>